<dbReference type="InterPro" id="IPR017441">
    <property type="entry name" value="Protein_kinase_ATP_BS"/>
</dbReference>
<protein>
    <submittedName>
        <fullName evidence="10">Protein kinase</fullName>
    </submittedName>
</protein>
<dbReference type="PROSITE" id="PS50011">
    <property type="entry name" value="PROTEIN_KINASE_DOM"/>
    <property type="match status" value="1"/>
</dbReference>
<keyword evidence="5 6" id="KW-0067">ATP-binding</keyword>
<dbReference type="InterPro" id="IPR011009">
    <property type="entry name" value="Kinase-like_dom_sf"/>
</dbReference>
<feature type="domain" description="Protein kinase" evidence="9">
    <location>
        <begin position="9"/>
        <end position="262"/>
    </location>
</feature>
<keyword evidence="7" id="KW-0175">Coiled coil</keyword>
<gene>
    <name evidence="10" type="ORF">M0813_17651</name>
</gene>
<keyword evidence="4 10" id="KW-0418">Kinase</keyword>
<keyword evidence="1" id="KW-0723">Serine/threonine-protein kinase</keyword>
<dbReference type="SMART" id="SM00220">
    <property type="entry name" value="S_TKc"/>
    <property type="match status" value="1"/>
</dbReference>
<dbReference type="PROSITE" id="PS00108">
    <property type="entry name" value="PROTEIN_KINASE_ST"/>
    <property type="match status" value="1"/>
</dbReference>
<feature type="coiled-coil region" evidence="7">
    <location>
        <begin position="703"/>
        <end position="734"/>
    </location>
</feature>
<keyword evidence="11" id="KW-1185">Reference proteome</keyword>
<evidence type="ECO:0000256" key="3">
    <source>
        <dbReference type="ARBA" id="ARBA00022741"/>
    </source>
</evidence>
<dbReference type="Proteomes" id="UP001150062">
    <property type="component" value="Unassembled WGS sequence"/>
</dbReference>
<evidence type="ECO:0000256" key="5">
    <source>
        <dbReference type="ARBA" id="ARBA00022840"/>
    </source>
</evidence>
<feature type="region of interest" description="Disordered" evidence="8">
    <location>
        <begin position="574"/>
        <end position="600"/>
    </location>
</feature>
<sequence>MSLEKIGPYEIRSTIGSGSFSKVKLGYNTITKQEVAIKIISKKLMLSDPKNMERVRREIAIQKLINHPNVLKIYDVYETETHLFLILEYVSGGELFDYIIGCERVDSTQSRIFFQQIIYGLEQVHSFSISHRDLKPENLLLDEDNNIKIADFGMAKMMKYGTLLETACGSPHYVSPEIIRSQGYDGRKSDIWSCGVILYALLCGRLPFDQKDYRDLLLNIRRGSYAFPKFLGELEKDLISKMLVVDPEKRITISEIKRHPWFTFNFPKNYIPPSPPIDYGKDIEKPIYLKDIDSKIVKNLSQLGLMNSKQIIKKLESNKANSIKIFYKFYEKHSNSQSKNGEDNEGGNEQKKKTRKKSLPIKKRRNSFSKPRSNKSSPTKKNKKKTKSSLKTQDYKIKKSVKTKNTNKYSKNTKSEKILHLFELIEKTDKQNDLDFSEYSQIMNESKIFEGKKGVYKNKKKEKKTCHVGNLKKINNCTNFSWNGQKMDTVLDNIGSNLSNKNVTEYHDKESKYYYPNRVKSDPITIKDKNAFDNSLKKIRTRSLSMTKSSFKNKNKNKKFSLRSPINLKKINFNSFKKNKTKQQKNNSNSKSKSKSKNTKSICIQKKQSDIFIELDLELEENNLKKGFEKIHKQNNYFHSYHNNSNNNDNSNINRNIYEQNINTSPTFHRKMKTNDDFDSILSPRQEDISTNEVGWFENYVDKKEQKKLNHQLKKQLKKTKKGLMKQLKKNQNIPIFICQNRIIALSSAGSVLDLIVELQTALTICNYNWSYPNFKTLKGNIGKLEIKTQIIEKDLDSMLDLITLNMSDCTSNSKMSNEEKMHEIKKQVNHNLHEIDPTGNRKWKMAIEFVWKTGSAKKFIDETKNLIRFLTQ</sequence>
<dbReference type="PANTHER" id="PTHR24346:SF82">
    <property type="entry name" value="KP78A-RELATED"/>
    <property type="match status" value="1"/>
</dbReference>
<reference evidence="10" key="1">
    <citation type="submission" date="2022-08" db="EMBL/GenBank/DDBJ databases">
        <title>Novel sulfate-reducing endosymbionts in the free-living metamonad Anaeramoeba.</title>
        <authorList>
            <person name="Jerlstrom-Hultqvist J."/>
            <person name="Cepicka I."/>
            <person name="Gallot-Lavallee L."/>
            <person name="Salas-Leiva D."/>
            <person name="Curtis B.A."/>
            <person name="Zahonova K."/>
            <person name="Pipaliya S."/>
            <person name="Dacks J."/>
            <person name="Roger A.J."/>
        </authorList>
    </citation>
    <scope>NUCLEOTIDE SEQUENCE</scope>
    <source>
        <strain evidence="10">Schooner1</strain>
    </source>
</reference>
<accession>A0ABQ8YVG3</accession>
<dbReference type="PROSITE" id="PS00107">
    <property type="entry name" value="PROTEIN_KINASE_ATP"/>
    <property type="match status" value="1"/>
</dbReference>
<feature type="compositionally biased region" description="Basic residues" evidence="8">
    <location>
        <begin position="352"/>
        <end position="367"/>
    </location>
</feature>
<evidence type="ECO:0000256" key="4">
    <source>
        <dbReference type="ARBA" id="ARBA00022777"/>
    </source>
</evidence>
<evidence type="ECO:0000256" key="8">
    <source>
        <dbReference type="SAM" id="MobiDB-lite"/>
    </source>
</evidence>
<dbReference type="PANTHER" id="PTHR24346">
    <property type="entry name" value="MAP/MICROTUBULE AFFINITY-REGULATING KINASE"/>
    <property type="match status" value="1"/>
</dbReference>
<evidence type="ECO:0000256" key="6">
    <source>
        <dbReference type="PROSITE-ProRule" id="PRU10141"/>
    </source>
</evidence>
<evidence type="ECO:0000259" key="9">
    <source>
        <dbReference type="PROSITE" id="PS50011"/>
    </source>
</evidence>
<dbReference type="InterPro" id="IPR008271">
    <property type="entry name" value="Ser/Thr_kinase_AS"/>
</dbReference>
<evidence type="ECO:0000256" key="1">
    <source>
        <dbReference type="ARBA" id="ARBA00022527"/>
    </source>
</evidence>
<feature type="binding site" evidence="6">
    <location>
        <position position="38"/>
    </location>
    <ligand>
        <name>ATP</name>
        <dbReference type="ChEBI" id="CHEBI:30616"/>
    </ligand>
</feature>
<keyword evidence="3 6" id="KW-0547">Nucleotide-binding</keyword>
<evidence type="ECO:0000256" key="2">
    <source>
        <dbReference type="ARBA" id="ARBA00022679"/>
    </source>
</evidence>
<dbReference type="SUPFAM" id="SSF56112">
    <property type="entry name" value="Protein kinase-like (PK-like)"/>
    <property type="match status" value="1"/>
</dbReference>
<name>A0ABQ8YVG3_9EUKA</name>
<comment type="caution">
    <text evidence="10">The sequence shown here is derived from an EMBL/GenBank/DDBJ whole genome shotgun (WGS) entry which is preliminary data.</text>
</comment>
<feature type="compositionally biased region" description="Basic residues" evidence="8">
    <location>
        <begin position="378"/>
        <end position="388"/>
    </location>
</feature>
<evidence type="ECO:0000313" key="10">
    <source>
        <dbReference type="EMBL" id="KAJ6248457.1"/>
    </source>
</evidence>
<organism evidence="10 11">
    <name type="scientific">Anaeramoeba flamelloides</name>
    <dbReference type="NCBI Taxonomy" id="1746091"/>
    <lineage>
        <taxon>Eukaryota</taxon>
        <taxon>Metamonada</taxon>
        <taxon>Anaeramoebidae</taxon>
        <taxon>Anaeramoeba</taxon>
    </lineage>
</organism>
<proteinExistence type="predicted"/>
<feature type="region of interest" description="Disordered" evidence="8">
    <location>
        <begin position="335"/>
        <end position="409"/>
    </location>
</feature>
<dbReference type="InterPro" id="IPR000719">
    <property type="entry name" value="Prot_kinase_dom"/>
</dbReference>
<evidence type="ECO:0000313" key="11">
    <source>
        <dbReference type="Proteomes" id="UP001150062"/>
    </source>
</evidence>
<dbReference type="EMBL" id="JAOAOG010000113">
    <property type="protein sequence ID" value="KAJ6248457.1"/>
    <property type="molecule type" value="Genomic_DNA"/>
</dbReference>
<dbReference type="Pfam" id="PF00069">
    <property type="entry name" value="Pkinase"/>
    <property type="match status" value="1"/>
</dbReference>
<evidence type="ECO:0000256" key="7">
    <source>
        <dbReference type="SAM" id="Coils"/>
    </source>
</evidence>
<dbReference type="GO" id="GO:0016301">
    <property type="term" value="F:kinase activity"/>
    <property type="evidence" value="ECO:0007669"/>
    <property type="project" value="UniProtKB-KW"/>
</dbReference>
<keyword evidence="2" id="KW-0808">Transferase</keyword>
<dbReference type="Gene3D" id="1.10.510.10">
    <property type="entry name" value="Transferase(Phosphotransferase) domain 1"/>
    <property type="match status" value="1"/>
</dbReference>